<keyword evidence="9" id="KW-1185">Reference proteome</keyword>
<evidence type="ECO:0000313" key="9">
    <source>
        <dbReference type="Proteomes" id="UP000078348"/>
    </source>
</evidence>
<dbReference type="Gene3D" id="3.40.50.150">
    <property type="entry name" value="Vaccinia Virus protein VP39"/>
    <property type="match status" value="1"/>
</dbReference>
<keyword evidence="6" id="KW-0496">Mitochondrion</keyword>
<reference evidence="8 9" key="1">
    <citation type="submission" date="2016-05" db="EMBL/GenBank/DDBJ databases">
        <title>Nuclear genome of Blastocystis sp. subtype 1 NandII.</title>
        <authorList>
            <person name="Gentekaki E."/>
            <person name="Curtis B."/>
            <person name="Stairs C."/>
            <person name="Eme L."/>
            <person name="Herman E."/>
            <person name="Klimes V."/>
            <person name="Arias M.C."/>
            <person name="Elias M."/>
            <person name="Hilliou F."/>
            <person name="Klute M."/>
            <person name="Malik S.-B."/>
            <person name="Pightling A."/>
            <person name="Rachubinski R."/>
            <person name="Salas D."/>
            <person name="Schlacht A."/>
            <person name="Suga H."/>
            <person name="Archibald J."/>
            <person name="Ball S.G."/>
            <person name="Clark G."/>
            <person name="Dacks J."/>
            <person name="Van Der Giezen M."/>
            <person name="Tsaousis A."/>
            <person name="Roger A."/>
        </authorList>
    </citation>
    <scope>NUCLEOTIDE SEQUENCE [LARGE SCALE GENOMIC DNA]</scope>
    <source>
        <strain evidence="9">ATCC 50177 / NandII</strain>
    </source>
</reference>
<keyword evidence="8" id="KW-0689">Ribosomal protein</keyword>
<dbReference type="GO" id="GO:0006412">
    <property type="term" value="P:translation"/>
    <property type="evidence" value="ECO:0007669"/>
    <property type="project" value="InterPro"/>
</dbReference>
<dbReference type="Pfam" id="PF09243">
    <property type="entry name" value="Rsm22"/>
    <property type="match status" value="1"/>
</dbReference>
<evidence type="ECO:0000256" key="6">
    <source>
        <dbReference type="ARBA" id="ARBA00023128"/>
    </source>
</evidence>
<keyword evidence="2" id="KW-0479">Metal-binding</keyword>
<keyword evidence="5" id="KW-0411">Iron-sulfur</keyword>
<name>A0A196S7A8_BLAHN</name>
<sequence>MFLSQVKRCGVIWNRPISLLGKPQLRVAPTNWRRFFSSNPEVEEAVEEDEDVPSRTHWRNEISIPLDVQKFVRERCKKYNHNQRENAWKEYLSLSRSRSAQKGFFDWGNESIITPSSMKPLVYDELTCTSYLEYRLHKKQCSSFDMTCSYSICTRVFNDVIPALPFTCQPLRMLDIGCGCGSASLAALEHFPSINHVSLVDGSEYMTDMASSLLSLRSSASIACYSSFPSLLDSVTRSQSDDGFDVILMDRFLSELPSDKARASAVVIAWELLKQNGVLAVTEEGDRWGFHHTRCTRSLLARMNGSQRGAQPFQIVAPCPHCLECPLRNNKAHWCHFAQQCAAGPTAAYKSRKRSAEVYSYLVARKAEGVEVHEASNRILSTPLKRNKHILVDLCCSNGSFERRVYTKGKMMDKKEEYRTVRKSEWGGILSV</sequence>
<dbReference type="GO" id="GO:0046872">
    <property type="term" value="F:metal ion binding"/>
    <property type="evidence" value="ECO:0007669"/>
    <property type="project" value="UniProtKB-KW"/>
</dbReference>
<gene>
    <name evidence="8" type="ORF">AV274_6482</name>
</gene>
<dbReference type="PANTHER" id="PTHR13184">
    <property type="entry name" value="37S RIBOSOMAL PROTEIN S22"/>
    <property type="match status" value="1"/>
</dbReference>
<dbReference type="GO" id="GO:0005763">
    <property type="term" value="C:mitochondrial small ribosomal subunit"/>
    <property type="evidence" value="ECO:0007669"/>
    <property type="project" value="TreeGrafter"/>
</dbReference>
<evidence type="ECO:0000256" key="2">
    <source>
        <dbReference type="ARBA" id="ARBA00022723"/>
    </source>
</evidence>
<organism evidence="8 9">
    <name type="scientific">Blastocystis sp. subtype 1 (strain ATCC 50177 / NandII)</name>
    <dbReference type="NCBI Taxonomy" id="478820"/>
    <lineage>
        <taxon>Eukaryota</taxon>
        <taxon>Sar</taxon>
        <taxon>Stramenopiles</taxon>
        <taxon>Bigyra</taxon>
        <taxon>Opalozoa</taxon>
        <taxon>Opalinata</taxon>
        <taxon>Blastocystidae</taxon>
        <taxon>Blastocystis</taxon>
    </lineage>
</organism>
<evidence type="ECO:0000313" key="8">
    <source>
        <dbReference type="EMBL" id="OAO11869.1"/>
    </source>
</evidence>
<comment type="function">
    <text evidence="7">Mitochondrial ribosome (mitoribosome) assembly factor. Binds at the interface of the head and body domains of the mitochondrial small ribosomal subunit (mt-SSU), occluding the mRNA channel and preventing compaction of the head domain towards the body. Probable inactive methyltransferase: retains the characteristic folding and ability to bind S-adenosyl-L-methionine, but it probably lost its methyltransferase activity.</text>
</comment>
<dbReference type="PANTHER" id="PTHR13184:SF5">
    <property type="entry name" value="METHYLTRANSFERASE-LIKE PROTEIN 17, MITOCHONDRIAL"/>
    <property type="match status" value="1"/>
</dbReference>
<comment type="subcellular location">
    <subcellularLocation>
        <location evidence="1">Mitochondrion</location>
    </subcellularLocation>
</comment>
<dbReference type="OrthoDB" id="202103at2759"/>
<accession>A0A196S7A8</accession>
<keyword evidence="4" id="KW-0408">Iron</keyword>
<keyword evidence="3" id="KW-0809">Transit peptide</keyword>
<dbReference type="InterPro" id="IPR029063">
    <property type="entry name" value="SAM-dependent_MTases_sf"/>
</dbReference>
<evidence type="ECO:0000256" key="7">
    <source>
        <dbReference type="ARBA" id="ARBA00045681"/>
    </source>
</evidence>
<dbReference type="GO" id="GO:0003735">
    <property type="term" value="F:structural constituent of ribosome"/>
    <property type="evidence" value="ECO:0007669"/>
    <property type="project" value="TreeGrafter"/>
</dbReference>
<dbReference type="InterPro" id="IPR015324">
    <property type="entry name" value="Ribosomal_Rsm22-like"/>
</dbReference>
<evidence type="ECO:0000256" key="3">
    <source>
        <dbReference type="ARBA" id="ARBA00022946"/>
    </source>
</evidence>
<dbReference type="GO" id="GO:0051536">
    <property type="term" value="F:iron-sulfur cluster binding"/>
    <property type="evidence" value="ECO:0007669"/>
    <property type="project" value="UniProtKB-KW"/>
</dbReference>
<evidence type="ECO:0000256" key="1">
    <source>
        <dbReference type="ARBA" id="ARBA00004173"/>
    </source>
</evidence>
<protein>
    <submittedName>
        <fullName evidence="8">Ribosomal protein s22</fullName>
    </submittedName>
</protein>
<evidence type="ECO:0000256" key="5">
    <source>
        <dbReference type="ARBA" id="ARBA00023014"/>
    </source>
</evidence>
<proteinExistence type="predicted"/>
<comment type="caution">
    <text evidence="8">The sequence shown here is derived from an EMBL/GenBank/DDBJ whole genome shotgun (WGS) entry which is preliminary data.</text>
</comment>
<dbReference type="GO" id="GO:0008168">
    <property type="term" value="F:methyltransferase activity"/>
    <property type="evidence" value="ECO:0007669"/>
    <property type="project" value="InterPro"/>
</dbReference>
<dbReference type="EMBL" id="LXWW01000577">
    <property type="protein sequence ID" value="OAO11869.1"/>
    <property type="molecule type" value="Genomic_DNA"/>
</dbReference>
<evidence type="ECO:0000256" key="4">
    <source>
        <dbReference type="ARBA" id="ARBA00023004"/>
    </source>
</evidence>
<keyword evidence="8" id="KW-0687">Ribonucleoprotein</keyword>
<dbReference type="SUPFAM" id="SSF53335">
    <property type="entry name" value="S-adenosyl-L-methionine-dependent methyltransferases"/>
    <property type="match status" value="1"/>
</dbReference>
<dbReference type="InterPro" id="IPR052571">
    <property type="entry name" value="Mt_RNA_Methyltransferase"/>
</dbReference>
<dbReference type="AlphaFoldDB" id="A0A196S7A8"/>
<dbReference type="CDD" id="cd02440">
    <property type="entry name" value="AdoMet_MTases"/>
    <property type="match status" value="1"/>
</dbReference>
<dbReference type="STRING" id="478820.A0A196S7A8"/>
<dbReference type="Proteomes" id="UP000078348">
    <property type="component" value="Unassembled WGS sequence"/>
</dbReference>